<reference evidence="1 2" key="1">
    <citation type="journal article" date="2020" name="J Geophys Res Biogeosci">
        <title>Magnetotaxis as an Adaptation to Enable Bacterial Shuttling of Microbial Sulfur and Sulfur Cycling Across Aquatic Oxic#Anoxic Interfaces.</title>
        <authorList>
            <person name="Li J."/>
            <person name="Liu P."/>
            <person name="Wang J."/>
            <person name="Roberts A.P."/>
            <person name="Pan Y."/>
        </authorList>
    </citation>
    <scope>NUCLEOTIDE SEQUENCE [LARGE SCALE GENOMIC DNA]</scope>
    <source>
        <strain evidence="1 2">MYR-1_YQ</strain>
    </source>
</reference>
<evidence type="ECO:0000313" key="2">
    <source>
        <dbReference type="Proteomes" id="UP001196980"/>
    </source>
</evidence>
<dbReference type="EMBL" id="JABXWD010000024">
    <property type="protein sequence ID" value="MBV6340453.1"/>
    <property type="molecule type" value="Genomic_DNA"/>
</dbReference>
<organism evidence="1 2">
    <name type="scientific">Candidatus Magnetobacterium casense</name>
    <dbReference type="NCBI Taxonomy" id="1455061"/>
    <lineage>
        <taxon>Bacteria</taxon>
        <taxon>Pseudomonadati</taxon>
        <taxon>Nitrospirota</taxon>
        <taxon>Thermodesulfovibrionia</taxon>
        <taxon>Thermodesulfovibrionales</taxon>
        <taxon>Candidatus Magnetobacteriaceae</taxon>
        <taxon>Candidatus Magnetobacterium</taxon>
    </lineage>
</organism>
<protein>
    <recommendedName>
        <fullName evidence="3">Coat protein</fullName>
    </recommendedName>
</protein>
<dbReference type="RefSeq" id="WP_218251074.1">
    <property type="nucleotide sequence ID" value="NZ_JABXWD010000024.1"/>
</dbReference>
<keyword evidence="2" id="KW-1185">Reference proteome</keyword>
<proteinExistence type="predicted"/>
<sequence>MANTWKTLSDGDLVKKSLSSFTNKLKFLKTINTTYEKDVKNSERKNGGVILIKNPNEFTVRSGAVMSVNDVAETTQSLSVLTERGVDLEVSSIDHSMSVEQFETNIIEPAMTKLASYVEYDVLSNVYKDVFNLTGTPATTPASLVAVLNANARLSQELAPTNDRHLLMDSLAMAATVNGVGAYFHKASELERAFAEGYIGEAAGLKWWESNMTPTHTNGTRDDTTPVCNTSTGITSGTATITTTGADGTMTVGDVFTIADVYAINRETKQRYAHLQQFVITAAITNDGTDVWSVSPTPVTSGASQNIEIVSAGAGKAIVNVAAGGSGAASAVYTQNLAYHKDAFTFASVMPYIDESQKMSSAVKDNIAMRIWRDGNITNNRFPLRIDVLYGYKTIRPQWAVRVRG</sequence>
<comment type="caution">
    <text evidence="1">The sequence shown here is derived from an EMBL/GenBank/DDBJ whole genome shotgun (WGS) entry which is preliminary data.</text>
</comment>
<evidence type="ECO:0000313" key="1">
    <source>
        <dbReference type="EMBL" id="MBV6340453.1"/>
    </source>
</evidence>
<accession>A0ABS6RV04</accession>
<dbReference type="Proteomes" id="UP001196980">
    <property type="component" value="Unassembled WGS sequence"/>
</dbReference>
<name>A0ABS6RV04_9BACT</name>
<gene>
    <name evidence="1" type="ORF">HWQ67_02530</name>
</gene>
<dbReference type="Pfam" id="PF11651">
    <property type="entry name" value="P22_CoatProtein"/>
    <property type="match status" value="1"/>
</dbReference>
<evidence type="ECO:0008006" key="3">
    <source>
        <dbReference type="Google" id="ProtNLM"/>
    </source>
</evidence>
<dbReference type="InterPro" id="IPR024659">
    <property type="entry name" value="Phage_coat_Gp5"/>
</dbReference>